<organism evidence="4 5">
    <name type="scientific">Thermogymnomonas acidicola</name>
    <dbReference type="NCBI Taxonomy" id="399579"/>
    <lineage>
        <taxon>Archaea</taxon>
        <taxon>Methanobacteriati</taxon>
        <taxon>Thermoplasmatota</taxon>
        <taxon>Thermoplasmata</taxon>
        <taxon>Thermoplasmatales</taxon>
        <taxon>Thermogymnomonas</taxon>
    </lineage>
</organism>
<evidence type="ECO:0000256" key="2">
    <source>
        <dbReference type="ARBA" id="ARBA00022679"/>
    </source>
</evidence>
<gene>
    <name evidence="4" type="ORF">GCM10007108_08300</name>
</gene>
<dbReference type="Proteomes" id="UP000632195">
    <property type="component" value="Unassembled WGS sequence"/>
</dbReference>
<dbReference type="PANTHER" id="PTHR43630">
    <property type="entry name" value="POLY-BETA-1,6-N-ACETYL-D-GLUCOSAMINE SYNTHASE"/>
    <property type="match status" value="1"/>
</dbReference>
<evidence type="ECO:0000313" key="5">
    <source>
        <dbReference type="Proteomes" id="UP000632195"/>
    </source>
</evidence>
<dbReference type="Pfam" id="PF00535">
    <property type="entry name" value="Glycos_transf_2"/>
    <property type="match status" value="1"/>
</dbReference>
<dbReference type="InterPro" id="IPR029044">
    <property type="entry name" value="Nucleotide-diphossugar_trans"/>
</dbReference>
<accession>A0AA37BR29</accession>
<dbReference type="AlphaFoldDB" id="A0AA37BR29"/>
<evidence type="ECO:0000259" key="3">
    <source>
        <dbReference type="Pfam" id="PF00535"/>
    </source>
</evidence>
<evidence type="ECO:0000256" key="1">
    <source>
        <dbReference type="ARBA" id="ARBA00022676"/>
    </source>
</evidence>
<keyword evidence="5" id="KW-1185">Reference proteome</keyword>
<reference evidence="4" key="1">
    <citation type="journal article" date="2014" name="Int. J. Syst. Evol. Microbiol.">
        <title>Complete genome sequence of Corynebacterium casei LMG S-19264T (=DSM 44701T), isolated from a smear-ripened cheese.</title>
        <authorList>
            <consortium name="US DOE Joint Genome Institute (JGI-PGF)"/>
            <person name="Walter F."/>
            <person name="Albersmeier A."/>
            <person name="Kalinowski J."/>
            <person name="Ruckert C."/>
        </authorList>
    </citation>
    <scope>NUCLEOTIDE SEQUENCE</scope>
    <source>
        <strain evidence="4">JCM 13583</strain>
    </source>
</reference>
<keyword evidence="1" id="KW-0328">Glycosyltransferase</keyword>
<protein>
    <recommendedName>
        <fullName evidence="3">Glycosyltransferase 2-like domain-containing protein</fullName>
    </recommendedName>
</protein>
<comment type="caution">
    <text evidence="4">The sequence shown here is derived from an EMBL/GenBank/DDBJ whole genome shotgun (WGS) entry which is preliminary data.</text>
</comment>
<dbReference type="SUPFAM" id="SSF53448">
    <property type="entry name" value="Nucleotide-diphospho-sugar transferases"/>
    <property type="match status" value="1"/>
</dbReference>
<dbReference type="Gene3D" id="3.90.550.10">
    <property type="entry name" value="Spore Coat Polysaccharide Biosynthesis Protein SpsA, Chain A"/>
    <property type="match status" value="1"/>
</dbReference>
<sequence>MGRSALIFAYDEPDGLRQVMESVRGSSVSHIVVAAGGGADTVEVLRSLASQGISVLFERERLGKAAAYNRAIGSVRGDAVVIVNSDVVVEPETIDLLLSSVEGGCDISFPRIVPDRSRGFWSRVSSVLWDLQDVRIRTLMGKGMVPSSGEVFAIRSGHLRPIPEVINDDAYIFARVAREGGTLCYLREAEVVNFPPSSPRDIVMQRRRVILGHMQLLSLGTYSDTSVTMLLSGKGVLLTVMLEAIRECRWRSLYLFPLLLLEAISFALALGDLRRGRSMLRWPIVRSTKIHFERRNL</sequence>
<dbReference type="InterPro" id="IPR001173">
    <property type="entry name" value="Glyco_trans_2-like"/>
</dbReference>
<dbReference type="EMBL" id="BMNY01000001">
    <property type="protein sequence ID" value="GGM72520.1"/>
    <property type="molecule type" value="Genomic_DNA"/>
</dbReference>
<keyword evidence="2" id="KW-0808">Transferase</keyword>
<proteinExistence type="predicted"/>
<reference evidence="4" key="2">
    <citation type="submission" date="2022-09" db="EMBL/GenBank/DDBJ databases">
        <authorList>
            <person name="Sun Q."/>
            <person name="Ohkuma M."/>
        </authorList>
    </citation>
    <scope>NUCLEOTIDE SEQUENCE</scope>
    <source>
        <strain evidence="4">JCM 13583</strain>
    </source>
</reference>
<evidence type="ECO:0000313" key="4">
    <source>
        <dbReference type="EMBL" id="GGM72520.1"/>
    </source>
</evidence>
<dbReference type="GO" id="GO:0016757">
    <property type="term" value="F:glycosyltransferase activity"/>
    <property type="evidence" value="ECO:0007669"/>
    <property type="project" value="UniProtKB-KW"/>
</dbReference>
<dbReference type="PANTHER" id="PTHR43630:SF1">
    <property type="entry name" value="POLY-BETA-1,6-N-ACETYL-D-GLUCOSAMINE SYNTHASE"/>
    <property type="match status" value="1"/>
</dbReference>
<name>A0AA37BR29_9ARCH</name>
<dbReference type="RefSeq" id="WP_188680561.1">
    <property type="nucleotide sequence ID" value="NZ_BMNY01000001.1"/>
</dbReference>
<feature type="domain" description="Glycosyltransferase 2-like" evidence="3">
    <location>
        <begin position="4"/>
        <end position="124"/>
    </location>
</feature>